<dbReference type="GeneID" id="39979983"/>
<organism evidence="1 2">
    <name type="scientific">Cryptosporidium ubiquitum</name>
    <dbReference type="NCBI Taxonomy" id="857276"/>
    <lineage>
        <taxon>Eukaryota</taxon>
        <taxon>Sar</taxon>
        <taxon>Alveolata</taxon>
        <taxon>Apicomplexa</taxon>
        <taxon>Conoidasida</taxon>
        <taxon>Coccidia</taxon>
        <taxon>Eucoccidiorida</taxon>
        <taxon>Eimeriorina</taxon>
        <taxon>Cryptosporidiidae</taxon>
        <taxon>Cryptosporidium</taxon>
    </lineage>
</organism>
<dbReference type="Proteomes" id="UP000186176">
    <property type="component" value="Unassembled WGS sequence"/>
</dbReference>
<name>A0A1J4MMA0_9CRYT</name>
<keyword evidence="2" id="KW-1185">Reference proteome</keyword>
<protein>
    <submittedName>
        <fullName evidence="1">Uncharacterized protein</fullName>
    </submittedName>
</protein>
<dbReference type="EMBL" id="LRBP01000004">
    <property type="protein sequence ID" value="OII75175.1"/>
    <property type="molecule type" value="Genomic_DNA"/>
</dbReference>
<sequence>MSTTGRNLSLFEENEDSIVDFIAVLTSVIQDSKELFNEDDRKFAKESIESGILGTINSRSSLSTIDFDLNKENNFHFLINQIPDIQEIREAISTGCIDLDDFEILIRAFKSITEMCRPENISILINKNIESSHKPQNYIIPKEVSYENNVNQTLWLEKKSLFPPFVIAMFDMITKYAHFPNIRMVMFQICREIANTLINCNWKDDNVLTWLSRPALSDLLISLADCNIENDISELNENNQQKRKQCCSPCYIREVILSSILSKVLETFSILRKNNSLNGNIDINIIDNFSLCFSISNHIIQQYHPNCYLEQVDSNSEKGYKNWWTLKSEILNLIQTAKHSHNKDIIMLTQISLYFFNQLDSSHLTLKRISTKNHLYKNLSLNKQIFNGCFFNEYLYGNVEVDLPACLQSILFNT</sequence>
<evidence type="ECO:0000313" key="1">
    <source>
        <dbReference type="EMBL" id="OII75175.1"/>
    </source>
</evidence>
<dbReference type="OrthoDB" id="337292at2759"/>
<comment type="caution">
    <text evidence="1">The sequence shown here is derived from an EMBL/GenBank/DDBJ whole genome shotgun (WGS) entry which is preliminary data.</text>
</comment>
<dbReference type="VEuPathDB" id="CryptoDB:cubi_03191"/>
<proteinExistence type="predicted"/>
<dbReference type="RefSeq" id="XP_028876211.1">
    <property type="nucleotide sequence ID" value="XM_029020204.1"/>
</dbReference>
<dbReference type="AlphaFoldDB" id="A0A1J4MMA0"/>
<evidence type="ECO:0000313" key="2">
    <source>
        <dbReference type="Proteomes" id="UP000186176"/>
    </source>
</evidence>
<gene>
    <name evidence="1" type="ORF">cubi_03191</name>
</gene>
<reference evidence="1 2" key="1">
    <citation type="submission" date="2016-10" db="EMBL/GenBank/DDBJ databases">
        <title>Reductive evolution of mitochondrial metabolism and differential evolution of invasion-related proteins in Cryptosporidium.</title>
        <authorList>
            <person name="Liu S."/>
            <person name="Roellig D.M."/>
            <person name="Guo Y."/>
            <person name="Li N."/>
            <person name="Frace M.A."/>
            <person name="Tang K."/>
            <person name="Zhang L."/>
            <person name="Feng Y."/>
            <person name="Xiao L."/>
        </authorList>
    </citation>
    <scope>NUCLEOTIDE SEQUENCE [LARGE SCALE GENOMIC DNA]</scope>
    <source>
        <strain evidence="1">39726</strain>
    </source>
</reference>
<accession>A0A1J4MMA0</accession>